<dbReference type="GO" id="GO:0016491">
    <property type="term" value="F:oxidoreductase activity"/>
    <property type="evidence" value="ECO:0007669"/>
    <property type="project" value="TreeGrafter"/>
</dbReference>
<dbReference type="SUPFAM" id="SSF52833">
    <property type="entry name" value="Thioredoxin-like"/>
    <property type="match status" value="1"/>
</dbReference>
<evidence type="ECO:0000256" key="1">
    <source>
        <dbReference type="ARBA" id="ARBA00005742"/>
    </source>
</evidence>
<feature type="signal peptide" evidence="5">
    <location>
        <begin position="1"/>
        <end position="21"/>
    </location>
</feature>
<dbReference type="EMBL" id="CAVLGL010000035">
    <property type="protein sequence ID" value="CAK1582376.1"/>
    <property type="molecule type" value="Genomic_DNA"/>
</dbReference>
<keyword evidence="2 5" id="KW-0732">Signal</keyword>
<dbReference type="InterPro" id="IPR014912">
    <property type="entry name" value="Sep15_SelM_dom"/>
</dbReference>
<organism evidence="7 8">
    <name type="scientific">Parnassius mnemosyne</name>
    <name type="common">clouded apollo</name>
    <dbReference type="NCBI Taxonomy" id="213953"/>
    <lineage>
        <taxon>Eukaryota</taxon>
        <taxon>Metazoa</taxon>
        <taxon>Ecdysozoa</taxon>
        <taxon>Arthropoda</taxon>
        <taxon>Hexapoda</taxon>
        <taxon>Insecta</taxon>
        <taxon>Pterygota</taxon>
        <taxon>Neoptera</taxon>
        <taxon>Endopterygota</taxon>
        <taxon>Lepidoptera</taxon>
        <taxon>Glossata</taxon>
        <taxon>Ditrysia</taxon>
        <taxon>Papilionoidea</taxon>
        <taxon>Papilionidae</taxon>
        <taxon>Parnassiinae</taxon>
        <taxon>Parnassini</taxon>
        <taxon>Parnassius</taxon>
        <taxon>Driopa</taxon>
    </lineage>
</organism>
<dbReference type="GO" id="GO:0005788">
    <property type="term" value="C:endoplasmic reticulum lumen"/>
    <property type="evidence" value="ECO:0007669"/>
    <property type="project" value="TreeGrafter"/>
</dbReference>
<comment type="similarity">
    <text evidence="1">Belongs to the selenoprotein M/F family.</text>
</comment>
<protein>
    <recommendedName>
        <fullName evidence="4">Selenoprotein M</fullName>
    </recommendedName>
</protein>
<comment type="caution">
    <text evidence="7">The sequence shown here is derived from an EMBL/GenBank/DDBJ whole genome shotgun (WGS) entry which is preliminary data.</text>
</comment>
<dbReference type="AlphaFoldDB" id="A0AAV1KKU3"/>
<evidence type="ECO:0000313" key="7">
    <source>
        <dbReference type="EMBL" id="CAK1582376.1"/>
    </source>
</evidence>
<feature type="domain" description="Selenoprotein F/M" evidence="6">
    <location>
        <begin position="30"/>
        <end position="104"/>
    </location>
</feature>
<dbReference type="InterPro" id="IPR038219">
    <property type="entry name" value="Sep15/SelM_sf"/>
</dbReference>
<dbReference type="Proteomes" id="UP001314205">
    <property type="component" value="Unassembled WGS sequence"/>
</dbReference>
<reference evidence="7 8" key="1">
    <citation type="submission" date="2023-11" db="EMBL/GenBank/DDBJ databases">
        <authorList>
            <person name="Hedman E."/>
            <person name="Englund M."/>
            <person name="Stromberg M."/>
            <person name="Nyberg Akerstrom W."/>
            <person name="Nylinder S."/>
            <person name="Jareborg N."/>
            <person name="Kallberg Y."/>
            <person name="Kronander E."/>
        </authorList>
    </citation>
    <scope>NUCLEOTIDE SEQUENCE [LARGE SCALE GENOMIC DNA]</scope>
</reference>
<dbReference type="InterPro" id="IPR036249">
    <property type="entry name" value="Thioredoxin-like_sf"/>
</dbReference>
<evidence type="ECO:0000256" key="2">
    <source>
        <dbReference type="ARBA" id="ARBA00022729"/>
    </source>
</evidence>
<evidence type="ECO:0000313" key="8">
    <source>
        <dbReference type="Proteomes" id="UP001314205"/>
    </source>
</evidence>
<sequence>MFLIKNAIFLTICVIFTTTTAYEISDIASARIESCRGCSLNRLPEVKKFVMEDAPNYEKLDVKFITGAEPELILLDESDNELERLRLSHLSRSECNELIQSKGFYKKDKKTEF</sequence>
<gene>
    <name evidence="7" type="ORF">PARMNEM_LOCUS3912</name>
</gene>
<keyword evidence="8" id="KW-1185">Reference proteome</keyword>
<dbReference type="Pfam" id="PF08806">
    <property type="entry name" value="Sep15_SelM"/>
    <property type="match status" value="1"/>
</dbReference>
<evidence type="ECO:0000259" key="6">
    <source>
        <dbReference type="Pfam" id="PF08806"/>
    </source>
</evidence>
<evidence type="ECO:0000256" key="3">
    <source>
        <dbReference type="ARBA" id="ARBA00022933"/>
    </source>
</evidence>
<feature type="chain" id="PRO_5043875110" description="Selenoprotein M" evidence="5">
    <location>
        <begin position="22"/>
        <end position="113"/>
    </location>
</feature>
<dbReference type="Gene3D" id="3.40.30.50">
    <property type="entry name" value="Sep15/SelM thioredoxin-like domain, active-site redox motif"/>
    <property type="match status" value="1"/>
</dbReference>
<accession>A0AAV1KKU3</accession>
<dbReference type="PANTHER" id="PTHR13077">
    <property type="entry name" value="SELENOPROTEIN F"/>
    <property type="match status" value="1"/>
</dbReference>
<proteinExistence type="inferred from homology"/>
<dbReference type="InterPro" id="IPR039992">
    <property type="entry name" value="Sep15_SelM"/>
</dbReference>
<dbReference type="PANTHER" id="PTHR13077:SF7">
    <property type="entry name" value="SELENOPROTEIN M"/>
    <property type="match status" value="1"/>
</dbReference>
<evidence type="ECO:0000256" key="5">
    <source>
        <dbReference type="SAM" id="SignalP"/>
    </source>
</evidence>
<evidence type="ECO:0000256" key="4">
    <source>
        <dbReference type="ARBA" id="ARBA00040773"/>
    </source>
</evidence>
<keyword evidence="3" id="KW-0712">Selenocysteine</keyword>
<name>A0AAV1KKU3_9NEOP</name>